<feature type="transmembrane region" description="Helical" evidence="7">
    <location>
        <begin position="31"/>
        <end position="53"/>
    </location>
</feature>
<dbReference type="InterPro" id="IPR023679">
    <property type="entry name" value="UPF0761_bac"/>
</dbReference>
<evidence type="ECO:0000256" key="6">
    <source>
        <dbReference type="ARBA" id="ARBA00023136"/>
    </source>
</evidence>
<evidence type="ECO:0000256" key="2">
    <source>
        <dbReference type="ARBA" id="ARBA00022475"/>
    </source>
</evidence>
<gene>
    <name evidence="8" type="ORF">GCM10007363_01650</name>
</gene>
<feature type="transmembrane region" description="Helical" evidence="7">
    <location>
        <begin position="65"/>
        <end position="83"/>
    </location>
</feature>
<evidence type="ECO:0000256" key="4">
    <source>
        <dbReference type="ARBA" id="ARBA00022692"/>
    </source>
</evidence>
<evidence type="ECO:0000256" key="3">
    <source>
        <dbReference type="ARBA" id="ARBA00022519"/>
    </source>
</evidence>
<feature type="transmembrane region" description="Helical" evidence="7">
    <location>
        <begin position="206"/>
        <end position="228"/>
    </location>
</feature>
<keyword evidence="9" id="KW-1185">Reference proteome</keyword>
<dbReference type="PANTHER" id="PTHR30213:SF0">
    <property type="entry name" value="UPF0761 MEMBRANE PROTEIN YIHY"/>
    <property type="match status" value="1"/>
</dbReference>
<organism evidence="8 9">
    <name type="scientific">Pseudomonas fluvialis</name>
    <dbReference type="NCBI Taxonomy" id="1793966"/>
    <lineage>
        <taxon>Bacteria</taxon>
        <taxon>Pseudomonadati</taxon>
        <taxon>Pseudomonadota</taxon>
        <taxon>Gammaproteobacteria</taxon>
        <taxon>Pseudomonadales</taxon>
        <taxon>Pseudomonadaceae</taxon>
        <taxon>Pseudomonas</taxon>
    </lineage>
</organism>
<dbReference type="NCBIfam" id="TIGR00765">
    <property type="entry name" value="yihY_not_rbn"/>
    <property type="match status" value="1"/>
</dbReference>
<dbReference type="Proteomes" id="UP000655550">
    <property type="component" value="Unassembled WGS sequence"/>
</dbReference>
<feature type="transmembrane region" description="Helical" evidence="7">
    <location>
        <begin position="176"/>
        <end position="194"/>
    </location>
</feature>
<comment type="similarity">
    <text evidence="7">Belongs to the UPF0761 family.</text>
</comment>
<feature type="transmembrane region" description="Helical" evidence="7">
    <location>
        <begin position="133"/>
        <end position="156"/>
    </location>
</feature>
<sequence length="407" mass="45221">MLDFMHRLGLFLRFLLARFLADDCPQSAAALTYTSLFAVVPVMTVTFAMLSAVPAFQGLGEQIQAFVFSHFVPASGANIQAYLLDFSSQARQLTWLGVLLLAVTAWLMLASIERTFNGIWRGSRRRRGLASFLLYWAILSLGPLLLGAAFAISTYLASLRWLTGSEALLDVRPVLGVLPLALSVAAFSLLYAAVPNRPVPLRHALYGGLCAAVLLELSKQGFALYVSLFPSYQLIYGAFATVPLFLLWVYLCWLIILFGAQLACHWQQVTQRPGQPSVPEVLLTLELLRLFYQRQQQGLGLGLAEARQQLPALSEEAWLQQLAQLQRLQLVCAAGNQRWVLCRDLAHYSLAQLLEQLAWPQLQLAQWPTSYPAPYYPRLLAALQGLQASQAQWLEGSLADWLAQPSD</sequence>
<feature type="transmembrane region" description="Helical" evidence="7">
    <location>
        <begin position="234"/>
        <end position="258"/>
    </location>
</feature>
<dbReference type="Pfam" id="PF03631">
    <property type="entry name" value="Virul_fac_BrkB"/>
    <property type="match status" value="1"/>
</dbReference>
<dbReference type="EMBL" id="BMDE01000001">
    <property type="protein sequence ID" value="GGH88587.1"/>
    <property type="molecule type" value="Genomic_DNA"/>
</dbReference>
<comment type="subcellular location">
    <subcellularLocation>
        <location evidence="1 7">Cell membrane</location>
        <topology evidence="1 7">Multi-pass membrane protein</topology>
    </subcellularLocation>
</comment>
<reference evidence="9" key="1">
    <citation type="journal article" date="2019" name="Int. J. Syst. Evol. Microbiol.">
        <title>The Global Catalogue of Microorganisms (GCM) 10K type strain sequencing project: providing services to taxonomists for standard genome sequencing and annotation.</title>
        <authorList>
            <consortium name="The Broad Institute Genomics Platform"/>
            <consortium name="The Broad Institute Genome Sequencing Center for Infectious Disease"/>
            <person name="Wu L."/>
            <person name="Ma J."/>
        </authorList>
    </citation>
    <scope>NUCLEOTIDE SEQUENCE [LARGE SCALE GENOMIC DNA]</scope>
    <source>
        <strain evidence="9">CCM 8778</strain>
    </source>
</reference>
<comment type="caution">
    <text evidence="8">The sequence shown here is derived from an EMBL/GenBank/DDBJ whole genome shotgun (WGS) entry which is preliminary data.</text>
</comment>
<evidence type="ECO:0000313" key="9">
    <source>
        <dbReference type="Proteomes" id="UP000655550"/>
    </source>
</evidence>
<evidence type="ECO:0000256" key="1">
    <source>
        <dbReference type="ARBA" id="ARBA00004651"/>
    </source>
</evidence>
<keyword evidence="3" id="KW-0997">Cell inner membrane</keyword>
<keyword evidence="5 7" id="KW-1133">Transmembrane helix</keyword>
<evidence type="ECO:0000256" key="5">
    <source>
        <dbReference type="ARBA" id="ARBA00022989"/>
    </source>
</evidence>
<evidence type="ECO:0000256" key="7">
    <source>
        <dbReference type="HAMAP-Rule" id="MF_00672"/>
    </source>
</evidence>
<protein>
    <recommendedName>
        <fullName evidence="7">UPF0761 membrane protein GCM10007363_01650</fullName>
    </recommendedName>
</protein>
<dbReference type="HAMAP" id="MF_00672">
    <property type="entry name" value="UPF0761"/>
    <property type="match status" value="1"/>
</dbReference>
<evidence type="ECO:0000313" key="8">
    <source>
        <dbReference type="EMBL" id="GGH88587.1"/>
    </source>
</evidence>
<proteinExistence type="inferred from homology"/>
<dbReference type="InterPro" id="IPR017039">
    <property type="entry name" value="Virul_fac_BrkB"/>
</dbReference>
<name>A0ABQ2AC19_9PSED</name>
<dbReference type="RefSeq" id="WP_229727122.1">
    <property type="nucleotide sequence ID" value="NZ_BMDE01000001.1"/>
</dbReference>
<keyword evidence="2 7" id="KW-1003">Cell membrane</keyword>
<keyword evidence="6 7" id="KW-0472">Membrane</keyword>
<keyword evidence="4 7" id="KW-0812">Transmembrane</keyword>
<dbReference type="PANTHER" id="PTHR30213">
    <property type="entry name" value="INNER MEMBRANE PROTEIN YHJD"/>
    <property type="match status" value="1"/>
</dbReference>
<feature type="transmembrane region" description="Helical" evidence="7">
    <location>
        <begin position="95"/>
        <end position="112"/>
    </location>
</feature>
<accession>A0ABQ2AC19</accession>